<dbReference type="GO" id="GO:0004157">
    <property type="term" value="F:dihydropyrimidinase activity"/>
    <property type="evidence" value="ECO:0007669"/>
    <property type="project" value="UniProtKB-EC"/>
</dbReference>
<dbReference type="Pfam" id="PF01979">
    <property type="entry name" value="Amidohydro_1"/>
    <property type="match status" value="1"/>
</dbReference>
<dbReference type="EMBL" id="JBHSOW010000121">
    <property type="protein sequence ID" value="MFC5653331.1"/>
    <property type="molecule type" value="Genomic_DNA"/>
</dbReference>
<gene>
    <name evidence="6" type="primary">hydA</name>
    <name evidence="6" type="ORF">ACFPYJ_30295</name>
</gene>
<dbReference type="PANTHER" id="PTHR11647">
    <property type="entry name" value="HYDRANTOINASE/DIHYDROPYRIMIDINASE FAMILY MEMBER"/>
    <property type="match status" value="1"/>
</dbReference>
<dbReference type="InterPro" id="IPR011059">
    <property type="entry name" value="Metal-dep_hydrolase_composite"/>
</dbReference>
<dbReference type="InterPro" id="IPR032466">
    <property type="entry name" value="Metal_Hydrolase"/>
</dbReference>
<proteinExistence type="inferred from homology"/>
<reference evidence="7" key="1">
    <citation type="journal article" date="2019" name="Int. J. Syst. Evol. Microbiol.">
        <title>The Global Catalogue of Microorganisms (GCM) 10K type strain sequencing project: providing services to taxonomists for standard genome sequencing and annotation.</title>
        <authorList>
            <consortium name="The Broad Institute Genomics Platform"/>
            <consortium name="The Broad Institute Genome Sequencing Center for Infectious Disease"/>
            <person name="Wu L."/>
            <person name="Ma J."/>
        </authorList>
    </citation>
    <scope>NUCLEOTIDE SEQUENCE [LARGE SCALE GENOMIC DNA]</scope>
    <source>
        <strain evidence="7">CGMCC 1.3240</strain>
    </source>
</reference>
<evidence type="ECO:0000256" key="1">
    <source>
        <dbReference type="ARBA" id="ARBA00001947"/>
    </source>
</evidence>
<dbReference type="SUPFAM" id="SSF51338">
    <property type="entry name" value="Composite domain of metallo-dependent hydrolases"/>
    <property type="match status" value="2"/>
</dbReference>
<comment type="caution">
    <text evidence="6">The sequence shown here is derived from an EMBL/GenBank/DDBJ whole genome shotgun (WGS) entry which is preliminary data.</text>
</comment>
<dbReference type="PANTHER" id="PTHR11647:SF1">
    <property type="entry name" value="COLLAPSIN RESPONSE MEDIATOR PROTEIN"/>
    <property type="match status" value="1"/>
</dbReference>
<dbReference type="RefSeq" id="WP_379191983.1">
    <property type="nucleotide sequence ID" value="NZ_JBHSOW010000121.1"/>
</dbReference>
<dbReference type="Gene3D" id="2.30.40.10">
    <property type="entry name" value="Urease, subunit C, domain 1"/>
    <property type="match status" value="1"/>
</dbReference>
<dbReference type="CDD" id="cd01314">
    <property type="entry name" value="D-HYD"/>
    <property type="match status" value="1"/>
</dbReference>
<evidence type="ECO:0000256" key="2">
    <source>
        <dbReference type="ARBA" id="ARBA00008829"/>
    </source>
</evidence>
<dbReference type="Proteomes" id="UP001596047">
    <property type="component" value="Unassembled WGS sequence"/>
</dbReference>
<comment type="cofactor">
    <cofactor evidence="1">
        <name>Zn(2+)</name>
        <dbReference type="ChEBI" id="CHEBI:29105"/>
    </cofactor>
</comment>
<dbReference type="Gene3D" id="3.20.20.140">
    <property type="entry name" value="Metal-dependent hydrolases"/>
    <property type="match status" value="1"/>
</dbReference>
<evidence type="ECO:0000256" key="3">
    <source>
        <dbReference type="ARBA" id="ARBA00022723"/>
    </source>
</evidence>
<dbReference type="InterPro" id="IPR050378">
    <property type="entry name" value="Metallo-dep_Hydrolases_sf"/>
</dbReference>
<accession>A0ABW0W540</accession>
<feature type="domain" description="Amidohydrolase-related" evidence="5">
    <location>
        <begin position="51"/>
        <end position="421"/>
    </location>
</feature>
<dbReference type="NCBIfam" id="TIGR02033">
    <property type="entry name" value="D-hydantoinase"/>
    <property type="match status" value="1"/>
</dbReference>
<evidence type="ECO:0000259" key="5">
    <source>
        <dbReference type="Pfam" id="PF01979"/>
    </source>
</evidence>
<keyword evidence="7" id="KW-1185">Reference proteome</keyword>
<evidence type="ECO:0000313" key="6">
    <source>
        <dbReference type="EMBL" id="MFC5653331.1"/>
    </source>
</evidence>
<keyword evidence="3" id="KW-0479">Metal-binding</keyword>
<keyword evidence="4 6" id="KW-0378">Hydrolase</keyword>
<dbReference type="InterPro" id="IPR011778">
    <property type="entry name" value="Hydantoinase/dihydroPyrase"/>
</dbReference>
<evidence type="ECO:0000256" key="4">
    <source>
        <dbReference type="ARBA" id="ARBA00022801"/>
    </source>
</evidence>
<name>A0ABW0W540_9BACL</name>
<dbReference type="SUPFAM" id="SSF51556">
    <property type="entry name" value="Metallo-dependent hydrolases"/>
    <property type="match status" value="1"/>
</dbReference>
<evidence type="ECO:0000313" key="7">
    <source>
        <dbReference type="Proteomes" id="UP001596047"/>
    </source>
</evidence>
<sequence length="462" mass="50769">MKTIIQNGTIITEAGSIQADLLIDGEQIAAIGSITGDQASADTIIDAKGCYILPGGIDVHTHLDWNFADLKTADDFVTGSKAAAAGGITSIINFTNRREGQSLYEDLLEWKERGKPCNVDYGFHVIINDYNEQMLEDLPKLLEAGVSSIKLFMAYKDVFQVDDGAMFEIMKETGKLGIMTNVHAENGDVIEQLIARHIREGKTDQVYHSLSRPAELEAEAAHRAIAISDLADAPLYIVHVSSALCMDEIAAAKAMGKKIYGETCPQYLALDITDLEKPDGSKYVCSPPLREKWNQEKLWEGLSNGTLSTIGSDHSPFHYADKERLGGNDFSKVPNGVPMIEDQYAVVFHHGVMEERISLDTFARITSTNPAKLFGMYPQKGTIAIGSDADLVIMDPSQSRVISEATQQQNVDYNVFEGKEVKGVIRYVLSRGEVIAQNGAYTGQESRGKYLHRLPVSDNMKL</sequence>
<organism evidence="6 7">
    <name type="scientific">Paenibacillus solisilvae</name>
    <dbReference type="NCBI Taxonomy" id="2486751"/>
    <lineage>
        <taxon>Bacteria</taxon>
        <taxon>Bacillati</taxon>
        <taxon>Bacillota</taxon>
        <taxon>Bacilli</taxon>
        <taxon>Bacillales</taxon>
        <taxon>Paenibacillaceae</taxon>
        <taxon>Paenibacillus</taxon>
    </lineage>
</organism>
<protein>
    <submittedName>
        <fullName evidence="6">Dihydropyrimidinase</fullName>
        <ecNumber evidence="6">3.5.2.2</ecNumber>
    </submittedName>
</protein>
<dbReference type="InterPro" id="IPR006680">
    <property type="entry name" value="Amidohydro-rel"/>
</dbReference>
<dbReference type="EC" id="3.5.2.2" evidence="6"/>
<comment type="similarity">
    <text evidence="2">Belongs to the metallo-dependent hydrolases superfamily. Hydantoinase/dihydropyrimidinase family.</text>
</comment>